<dbReference type="CDD" id="cd00885">
    <property type="entry name" value="cinA"/>
    <property type="match status" value="1"/>
</dbReference>
<dbReference type="Pfam" id="PF00994">
    <property type="entry name" value="MoCF_biosynth"/>
    <property type="match status" value="1"/>
</dbReference>
<dbReference type="InterPro" id="IPR050101">
    <property type="entry name" value="CinA"/>
</dbReference>
<feature type="domain" description="MoaB/Mog" evidence="2">
    <location>
        <begin position="12"/>
        <end position="178"/>
    </location>
</feature>
<gene>
    <name evidence="3" type="ORF">ENS06_10320</name>
</gene>
<dbReference type="Gene3D" id="3.40.980.10">
    <property type="entry name" value="MoaB/Mog-like domain"/>
    <property type="match status" value="1"/>
</dbReference>
<dbReference type="PANTHER" id="PTHR13939">
    <property type="entry name" value="NICOTINAMIDE-NUCLEOTIDE AMIDOHYDROLASE PNCC"/>
    <property type="match status" value="1"/>
</dbReference>
<dbReference type="SUPFAM" id="SSF142433">
    <property type="entry name" value="CinA-like"/>
    <property type="match status" value="1"/>
</dbReference>
<dbReference type="InterPro" id="IPR001453">
    <property type="entry name" value="MoaB/Mog_dom"/>
</dbReference>
<reference evidence="3" key="1">
    <citation type="journal article" date="2020" name="mSystems">
        <title>Genome- and Community-Level Interaction Insights into Carbon Utilization and Element Cycling Functions of Hydrothermarchaeota in Hydrothermal Sediment.</title>
        <authorList>
            <person name="Zhou Z."/>
            <person name="Liu Y."/>
            <person name="Xu W."/>
            <person name="Pan J."/>
            <person name="Luo Z.H."/>
            <person name="Li M."/>
        </authorList>
    </citation>
    <scope>NUCLEOTIDE SEQUENCE [LARGE SCALE GENOMIC DNA]</scope>
    <source>
        <strain evidence="3">SpSt-456</strain>
    </source>
</reference>
<dbReference type="NCBIfam" id="TIGR00199">
    <property type="entry name" value="PncC_domain"/>
    <property type="match status" value="1"/>
</dbReference>
<dbReference type="InterPro" id="IPR036425">
    <property type="entry name" value="MoaB/Mog-like_dom_sf"/>
</dbReference>
<protein>
    <recommendedName>
        <fullName evidence="1">CinA-like protein</fullName>
    </recommendedName>
</protein>
<dbReference type="EMBL" id="DSTK01000032">
    <property type="protein sequence ID" value="HFK97697.1"/>
    <property type="molecule type" value="Genomic_DNA"/>
</dbReference>
<sequence length="420" mass="45673">MDRGTTQDVRGSLLTIGDEILLGDILNTNAHHIAGALRAHGFRLGKVVVVEDAEEAIAFQLEQLTAESRFVIVTGGLGPTDDDRTKSAVARAFALPMAVDETDLKHLMARVQARGGTWSDRLGRLAELPQGATRMAPGRPMAGFFLEHRGVPCYFLPGVPHEMETLLAEVVLPDLVRRFPDRPVCRKRILRIHGLMESEINERLSGFDPAFYGIKLGYLPQTGENWVTLLATACCEPDAEKILQAAEEKLVTLLGRAHVIGRDQETLESVVGVMLRERGWKLAVAESCTGGLLAARITAVAGASDYFDRGFVTYSNQAKQDLLGVPEELLREHGAVSRPVCEAMAHGALRHSSADAALAVTGIAGPSGGSAQKPVGTVFIGCALHEQLIVERHQFYGSRRLVQEHSVQEALALLWRMLRS</sequence>
<evidence type="ECO:0000259" key="2">
    <source>
        <dbReference type="SMART" id="SM00852"/>
    </source>
</evidence>
<organism evidence="3">
    <name type="scientific">Desulfacinum infernum</name>
    <dbReference type="NCBI Taxonomy" id="35837"/>
    <lineage>
        <taxon>Bacteria</taxon>
        <taxon>Pseudomonadati</taxon>
        <taxon>Thermodesulfobacteriota</taxon>
        <taxon>Syntrophobacteria</taxon>
        <taxon>Syntrophobacterales</taxon>
        <taxon>Syntrophobacteraceae</taxon>
        <taxon>Desulfacinum</taxon>
    </lineage>
</organism>
<comment type="similarity">
    <text evidence="1">Belongs to the CinA family.</text>
</comment>
<dbReference type="InterPro" id="IPR008136">
    <property type="entry name" value="CinA_C"/>
</dbReference>
<dbReference type="SUPFAM" id="SSF53218">
    <property type="entry name" value="Molybdenum cofactor biosynthesis proteins"/>
    <property type="match status" value="1"/>
</dbReference>
<dbReference type="PANTHER" id="PTHR13939:SF0">
    <property type="entry name" value="NMN AMIDOHYDROLASE-LIKE PROTEIN YFAY"/>
    <property type="match status" value="1"/>
</dbReference>
<dbReference type="InterPro" id="IPR008135">
    <property type="entry name" value="Competence-induced_CinA"/>
</dbReference>
<evidence type="ECO:0000256" key="1">
    <source>
        <dbReference type="HAMAP-Rule" id="MF_00226"/>
    </source>
</evidence>
<dbReference type="PIRSF" id="PIRSF006728">
    <property type="entry name" value="CinA"/>
    <property type="match status" value="1"/>
</dbReference>
<dbReference type="Gene3D" id="3.90.950.20">
    <property type="entry name" value="CinA-like"/>
    <property type="match status" value="1"/>
</dbReference>
<comment type="caution">
    <text evidence="3">The sequence shown here is derived from an EMBL/GenBank/DDBJ whole genome shotgun (WGS) entry which is preliminary data.</text>
</comment>
<proteinExistence type="inferred from homology"/>
<accession>A0A831ZZ33</accession>
<evidence type="ECO:0000313" key="3">
    <source>
        <dbReference type="EMBL" id="HFK97697.1"/>
    </source>
</evidence>
<dbReference type="Pfam" id="PF02464">
    <property type="entry name" value="CinA"/>
    <property type="match status" value="1"/>
</dbReference>
<dbReference type="InterPro" id="IPR036653">
    <property type="entry name" value="CinA-like_C"/>
</dbReference>
<dbReference type="InterPro" id="IPR041424">
    <property type="entry name" value="CinA_KH"/>
</dbReference>
<dbReference type="NCBIfam" id="TIGR00200">
    <property type="entry name" value="cinA_nterm"/>
    <property type="match status" value="1"/>
</dbReference>
<name>A0A831ZZ33_9BACT</name>
<dbReference type="HAMAP" id="MF_00226_B">
    <property type="entry name" value="CinA_B"/>
    <property type="match status" value="1"/>
</dbReference>
<dbReference type="Pfam" id="PF18146">
    <property type="entry name" value="CinA_KH"/>
    <property type="match status" value="1"/>
</dbReference>
<dbReference type="SMART" id="SM00852">
    <property type="entry name" value="MoCF_biosynth"/>
    <property type="match status" value="1"/>
</dbReference>
<dbReference type="AlphaFoldDB" id="A0A831ZZ33"/>